<dbReference type="GO" id="GO:0006685">
    <property type="term" value="P:sphingomyelin catabolic process"/>
    <property type="evidence" value="ECO:0007669"/>
    <property type="project" value="TreeGrafter"/>
</dbReference>
<reference evidence="4 5" key="1">
    <citation type="journal article" date="2021" name="Elife">
        <title>Chloroplast acquisition without the gene transfer in kleptoplastic sea slugs, Plakobranchus ocellatus.</title>
        <authorList>
            <person name="Maeda T."/>
            <person name="Takahashi S."/>
            <person name="Yoshida T."/>
            <person name="Shimamura S."/>
            <person name="Takaki Y."/>
            <person name="Nagai Y."/>
            <person name="Toyoda A."/>
            <person name="Suzuki Y."/>
            <person name="Arimoto A."/>
            <person name="Ishii H."/>
            <person name="Satoh N."/>
            <person name="Nishiyama T."/>
            <person name="Hasebe M."/>
            <person name="Maruyama T."/>
            <person name="Minagawa J."/>
            <person name="Obokata J."/>
            <person name="Shigenobu S."/>
        </authorList>
    </citation>
    <scope>NUCLEOTIDE SEQUENCE [LARGE SCALE GENOMIC DNA]</scope>
</reference>
<dbReference type="InterPro" id="IPR045473">
    <property type="entry name" value="ASM_C"/>
</dbReference>
<organism evidence="4 5">
    <name type="scientific">Elysia marginata</name>
    <dbReference type="NCBI Taxonomy" id="1093978"/>
    <lineage>
        <taxon>Eukaryota</taxon>
        <taxon>Metazoa</taxon>
        <taxon>Spiralia</taxon>
        <taxon>Lophotrochozoa</taxon>
        <taxon>Mollusca</taxon>
        <taxon>Gastropoda</taxon>
        <taxon>Heterobranchia</taxon>
        <taxon>Euthyneura</taxon>
        <taxon>Panpulmonata</taxon>
        <taxon>Sacoglossa</taxon>
        <taxon>Placobranchoidea</taxon>
        <taxon>Plakobranchidae</taxon>
        <taxon>Elysia</taxon>
    </lineage>
</organism>
<dbReference type="GO" id="GO:0046513">
    <property type="term" value="P:ceramide biosynthetic process"/>
    <property type="evidence" value="ECO:0007669"/>
    <property type="project" value="TreeGrafter"/>
</dbReference>
<comment type="caution">
    <text evidence="4">The sequence shown here is derived from an EMBL/GenBank/DDBJ whole genome shotgun (WGS) entry which is preliminary data.</text>
</comment>
<evidence type="ECO:0000259" key="3">
    <source>
        <dbReference type="Pfam" id="PF19272"/>
    </source>
</evidence>
<dbReference type="PANTHER" id="PTHR10340:SF34">
    <property type="entry name" value="SPHINGOMYELIN PHOSPHODIESTERASE"/>
    <property type="match status" value="1"/>
</dbReference>
<dbReference type="GO" id="GO:0005764">
    <property type="term" value="C:lysosome"/>
    <property type="evidence" value="ECO:0007669"/>
    <property type="project" value="TreeGrafter"/>
</dbReference>
<dbReference type="GO" id="GO:0005615">
    <property type="term" value="C:extracellular space"/>
    <property type="evidence" value="ECO:0007669"/>
    <property type="project" value="TreeGrafter"/>
</dbReference>
<sequence length="230" mass="26912">MSWLYDPVTKIWGRALPQEALHTVRSCAGYSVSPYKGFRIISVNNNYCNKDNYWLLLNATDPCGTLQWLISELQNAEDNNEKVHLLLHLPPGEAGCLMVWSHNFYDIINRYENTVVNQFYGHSHRDWFELFYDTRDFQRPINFGFVAPAVTSIDRTNPVYRIYTVDGNYEGSSWAVIDYTNYFLNLTEANLQEKATWTYAYNPKWYVTLNTDSYSCEDNSIYQLTKTAEH</sequence>
<evidence type="ECO:0000313" key="4">
    <source>
        <dbReference type="EMBL" id="GFS10966.1"/>
    </source>
</evidence>
<evidence type="ECO:0000256" key="1">
    <source>
        <dbReference type="ARBA" id="ARBA00022801"/>
    </source>
</evidence>
<feature type="domain" description="Sphingomyelin phosphodiesterase C-terminal" evidence="3">
    <location>
        <begin position="139"/>
        <end position="226"/>
    </location>
</feature>
<dbReference type="SUPFAM" id="SSF56300">
    <property type="entry name" value="Metallo-dependent phosphatases"/>
    <property type="match status" value="1"/>
</dbReference>
<dbReference type="Pfam" id="PF19272">
    <property type="entry name" value="ASMase_C"/>
    <property type="match status" value="1"/>
</dbReference>
<name>A0AAV4IES0_9GAST</name>
<dbReference type="Gene3D" id="3.60.21.10">
    <property type="match status" value="1"/>
</dbReference>
<dbReference type="PANTHER" id="PTHR10340">
    <property type="entry name" value="SPHINGOMYELIN PHOSPHODIESTERASE"/>
    <property type="match status" value="1"/>
</dbReference>
<proteinExistence type="predicted"/>
<keyword evidence="5" id="KW-1185">Reference proteome</keyword>
<evidence type="ECO:0000313" key="5">
    <source>
        <dbReference type="Proteomes" id="UP000762676"/>
    </source>
</evidence>
<accession>A0AAV4IES0</accession>
<dbReference type="InterPro" id="IPR029052">
    <property type="entry name" value="Metallo-depent_PP-like"/>
</dbReference>
<keyword evidence="1" id="KW-0378">Hydrolase</keyword>
<dbReference type="GO" id="GO:0016020">
    <property type="term" value="C:membrane"/>
    <property type="evidence" value="ECO:0007669"/>
    <property type="project" value="GOC"/>
</dbReference>
<gene>
    <name evidence="4" type="ORF">ElyMa_006659500</name>
</gene>
<dbReference type="EMBL" id="BMAT01013356">
    <property type="protein sequence ID" value="GFS10966.1"/>
    <property type="molecule type" value="Genomic_DNA"/>
</dbReference>
<evidence type="ECO:0000256" key="2">
    <source>
        <dbReference type="ARBA" id="ARBA00023180"/>
    </source>
</evidence>
<protein>
    <submittedName>
        <fullName evidence="4">Sphingomyelin phosphodiesterase</fullName>
    </submittedName>
</protein>
<dbReference type="GO" id="GO:0061750">
    <property type="term" value="F:acid sphingomyelin phosphodiesterase activity"/>
    <property type="evidence" value="ECO:0007669"/>
    <property type="project" value="TreeGrafter"/>
</dbReference>
<keyword evidence="2" id="KW-0325">Glycoprotein</keyword>
<dbReference type="Proteomes" id="UP000762676">
    <property type="component" value="Unassembled WGS sequence"/>
</dbReference>
<dbReference type="AlphaFoldDB" id="A0AAV4IES0"/>